<dbReference type="HOGENOM" id="CLU_034892_0_1_1"/>
<dbReference type="STRING" id="121224.E0VDF8"/>
<feature type="region of interest" description="Disordered" evidence="10">
    <location>
        <begin position="85"/>
        <end position="104"/>
    </location>
</feature>
<evidence type="ECO:0000313" key="12">
    <source>
        <dbReference type="EMBL" id="EEB11414.1"/>
    </source>
</evidence>
<dbReference type="AlphaFoldDB" id="E0VDF8"/>
<dbReference type="Pfam" id="PF14369">
    <property type="entry name" value="Zn_ribbon_19"/>
    <property type="match status" value="1"/>
</dbReference>
<dbReference type="GO" id="GO:0061630">
    <property type="term" value="F:ubiquitin protein ligase activity"/>
    <property type="evidence" value="ECO:0007669"/>
    <property type="project" value="UniProtKB-EC"/>
</dbReference>
<reference evidence="12" key="1">
    <citation type="submission" date="2007-04" db="EMBL/GenBank/DDBJ databases">
        <title>Annotation of Pediculus humanus corporis strain USDA.</title>
        <authorList>
            <person name="Kirkness E."/>
            <person name="Hannick L."/>
            <person name="Hass B."/>
            <person name="Bruggner R."/>
            <person name="Lawson D."/>
            <person name="Bidwell S."/>
            <person name="Joardar V."/>
            <person name="Caler E."/>
            <person name="Walenz B."/>
            <person name="Inman J."/>
            <person name="Schobel S."/>
            <person name="Galinsky K."/>
            <person name="Amedeo P."/>
            <person name="Strausberg R."/>
        </authorList>
    </citation>
    <scope>NUCLEOTIDE SEQUENCE</scope>
    <source>
        <strain evidence="12">USDA</strain>
    </source>
</reference>
<dbReference type="InterPro" id="IPR039525">
    <property type="entry name" value="RNF126-like_zinc-ribbon"/>
</dbReference>
<evidence type="ECO:0000256" key="7">
    <source>
        <dbReference type="ARBA" id="ARBA00022786"/>
    </source>
</evidence>
<dbReference type="OrthoDB" id="8062037at2759"/>
<evidence type="ECO:0000313" key="14">
    <source>
        <dbReference type="Proteomes" id="UP000009046"/>
    </source>
</evidence>
<evidence type="ECO:0000256" key="6">
    <source>
        <dbReference type="ARBA" id="ARBA00022771"/>
    </source>
</evidence>
<feature type="region of interest" description="Disordered" evidence="10">
    <location>
        <begin position="41"/>
        <end position="60"/>
    </location>
</feature>
<feature type="domain" description="RING-type" evidence="11">
    <location>
        <begin position="232"/>
        <end position="273"/>
    </location>
</feature>
<evidence type="ECO:0000256" key="5">
    <source>
        <dbReference type="ARBA" id="ARBA00022723"/>
    </source>
</evidence>
<dbReference type="KEGG" id="phu:Phum_PHUM114800"/>
<dbReference type="GeneID" id="8238276"/>
<comment type="catalytic activity">
    <reaction evidence="1">
        <text>S-ubiquitinyl-[E2 ubiquitin-conjugating enzyme]-L-cysteine + [acceptor protein]-L-lysine = [E2 ubiquitin-conjugating enzyme]-L-cysteine + N(6)-ubiquitinyl-[acceptor protein]-L-lysine.</text>
        <dbReference type="EC" id="2.3.2.27"/>
    </reaction>
</comment>
<evidence type="ECO:0000256" key="9">
    <source>
        <dbReference type="PROSITE-ProRule" id="PRU00175"/>
    </source>
</evidence>
<dbReference type="RefSeq" id="XP_002424152.1">
    <property type="nucleotide sequence ID" value="XM_002424107.1"/>
</dbReference>
<sequence length="346" mass="38974">MAEATVEDNTTNRFFCHKCSIEITRVLEDYTCPTCRGGFIEELDSTNTSDDPSDDHSDDEVEEFFSDVRNQLGQFLFERVAGRGNQNRDSRAGETEAVEGDGNGRRYQHGSSYYNINLRPSVLALIISLIISNRTRQNHLSFRNRVGRNQAIVINTLQYLEDFFSLPGMDRLRFFLGNPADYAWGREGLDTIVSQLLNHMDVSGPPPLNEEKIKEIPVTEIGQEQVDSKLQCSVCWEDFKIGESVRKLECEHFYHESCIVPWLELHGTCPICRKSLLSDEEAEKNSASTSNNSSTSNLAAMFQAVRRRSSNIHPGNSSSVASTSNTNNANGRQPSSSDFQMDLEYD</sequence>
<proteinExistence type="predicted"/>
<dbReference type="InParanoid" id="E0VDF8"/>
<evidence type="ECO:0000256" key="2">
    <source>
        <dbReference type="ARBA" id="ARBA00004906"/>
    </source>
</evidence>
<dbReference type="EC" id="2.3.2.27" evidence="3"/>
<keyword evidence="8" id="KW-0862">Zinc</keyword>
<dbReference type="FunFam" id="3.30.40.10:FF:000069">
    <property type="entry name" value="E3 ubiquitin-protein ligase RNF115"/>
    <property type="match status" value="1"/>
</dbReference>
<evidence type="ECO:0000256" key="10">
    <source>
        <dbReference type="SAM" id="MobiDB-lite"/>
    </source>
</evidence>
<dbReference type="CTD" id="8238276"/>
<keyword evidence="5" id="KW-0479">Metal-binding</keyword>
<dbReference type="GO" id="GO:0000209">
    <property type="term" value="P:protein polyubiquitination"/>
    <property type="evidence" value="ECO:0007669"/>
    <property type="project" value="UniProtKB-ARBA"/>
</dbReference>
<keyword evidence="6 9" id="KW-0863">Zinc-finger</keyword>
<dbReference type="SMART" id="SM00184">
    <property type="entry name" value="RING"/>
    <property type="match status" value="1"/>
</dbReference>
<dbReference type="EMBL" id="AAZO01001356">
    <property type="status" value="NOT_ANNOTATED_CDS"/>
    <property type="molecule type" value="Genomic_DNA"/>
</dbReference>
<name>E0VDF8_PEDHC</name>
<evidence type="ECO:0000259" key="11">
    <source>
        <dbReference type="PROSITE" id="PS50089"/>
    </source>
</evidence>
<dbReference type="Pfam" id="PF13639">
    <property type="entry name" value="zf-RING_2"/>
    <property type="match status" value="1"/>
</dbReference>
<evidence type="ECO:0000256" key="3">
    <source>
        <dbReference type="ARBA" id="ARBA00012483"/>
    </source>
</evidence>
<comment type="pathway">
    <text evidence="2">Protein modification; protein ubiquitination.</text>
</comment>
<dbReference type="EnsemblMetazoa" id="PHUM114800-RA">
    <property type="protein sequence ID" value="PHUM114800-PA"/>
    <property type="gene ID" value="PHUM114800"/>
</dbReference>
<dbReference type="InterPro" id="IPR051834">
    <property type="entry name" value="RING_finger_E3_ligase"/>
</dbReference>
<feature type="region of interest" description="Disordered" evidence="10">
    <location>
        <begin position="307"/>
        <end position="346"/>
    </location>
</feature>
<keyword evidence="4" id="KW-0808">Transferase</keyword>
<dbReference type="PROSITE" id="PS50089">
    <property type="entry name" value="ZF_RING_2"/>
    <property type="match status" value="1"/>
</dbReference>
<dbReference type="InterPro" id="IPR001841">
    <property type="entry name" value="Znf_RING"/>
</dbReference>
<organism>
    <name type="scientific">Pediculus humanus subsp. corporis</name>
    <name type="common">Body louse</name>
    <dbReference type="NCBI Taxonomy" id="121224"/>
    <lineage>
        <taxon>Eukaryota</taxon>
        <taxon>Metazoa</taxon>
        <taxon>Ecdysozoa</taxon>
        <taxon>Arthropoda</taxon>
        <taxon>Hexapoda</taxon>
        <taxon>Insecta</taxon>
        <taxon>Pterygota</taxon>
        <taxon>Neoptera</taxon>
        <taxon>Paraneoptera</taxon>
        <taxon>Psocodea</taxon>
        <taxon>Troctomorpha</taxon>
        <taxon>Phthiraptera</taxon>
        <taxon>Anoplura</taxon>
        <taxon>Pediculidae</taxon>
        <taxon>Pediculus</taxon>
    </lineage>
</organism>
<dbReference type="VEuPathDB" id="VectorBase:PHUM114800"/>
<evidence type="ECO:0000256" key="8">
    <source>
        <dbReference type="ARBA" id="ARBA00022833"/>
    </source>
</evidence>
<dbReference type="Gene3D" id="3.30.40.10">
    <property type="entry name" value="Zinc/RING finger domain, C3HC4 (zinc finger)"/>
    <property type="match status" value="1"/>
</dbReference>
<accession>E0VDF8</accession>
<evidence type="ECO:0000256" key="4">
    <source>
        <dbReference type="ARBA" id="ARBA00022679"/>
    </source>
</evidence>
<dbReference type="EMBL" id="AAZO01001357">
    <property type="status" value="NOT_ANNOTATED_CDS"/>
    <property type="molecule type" value="Genomic_DNA"/>
</dbReference>
<gene>
    <name evidence="13" type="primary">8238276</name>
    <name evidence="12" type="ORF">Phum_PHUM114800</name>
</gene>
<keyword evidence="7" id="KW-0833">Ubl conjugation pathway</keyword>
<dbReference type="PANTHER" id="PTHR45931:SF3">
    <property type="entry name" value="RING ZINC FINGER-CONTAINING PROTEIN"/>
    <property type="match status" value="1"/>
</dbReference>
<dbReference type="FunCoup" id="E0VDF8">
    <property type="interactions" value="122"/>
</dbReference>
<dbReference type="PANTHER" id="PTHR45931">
    <property type="entry name" value="SI:CH211-59O9.10"/>
    <property type="match status" value="1"/>
</dbReference>
<dbReference type="GO" id="GO:0006511">
    <property type="term" value="P:ubiquitin-dependent protein catabolic process"/>
    <property type="evidence" value="ECO:0007669"/>
    <property type="project" value="TreeGrafter"/>
</dbReference>
<evidence type="ECO:0000256" key="1">
    <source>
        <dbReference type="ARBA" id="ARBA00000900"/>
    </source>
</evidence>
<reference evidence="13" key="3">
    <citation type="submission" date="2020-05" db="UniProtKB">
        <authorList>
            <consortium name="EnsemblMetazoa"/>
        </authorList>
    </citation>
    <scope>IDENTIFICATION</scope>
    <source>
        <strain evidence="13">USDA</strain>
    </source>
</reference>
<dbReference type="eggNOG" id="KOG0800">
    <property type="taxonomic scope" value="Eukaryota"/>
</dbReference>
<feature type="compositionally biased region" description="Acidic residues" evidence="10">
    <location>
        <begin position="51"/>
        <end position="60"/>
    </location>
</feature>
<dbReference type="GO" id="GO:0008270">
    <property type="term" value="F:zinc ion binding"/>
    <property type="evidence" value="ECO:0007669"/>
    <property type="project" value="UniProtKB-KW"/>
</dbReference>
<dbReference type="CDD" id="cd16667">
    <property type="entry name" value="RING-H2_RNF126-like"/>
    <property type="match status" value="1"/>
</dbReference>
<evidence type="ECO:0000313" key="13">
    <source>
        <dbReference type="EnsemblMetazoa" id="PHUM114800-PA"/>
    </source>
</evidence>
<dbReference type="EMBL" id="DS235075">
    <property type="protein sequence ID" value="EEB11414.1"/>
    <property type="molecule type" value="Genomic_DNA"/>
</dbReference>
<feature type="compositionally biased region" description="Low complexity" evidence="10">
    <location>
        <begin position="316"/>
        <end position="330"/>
    </location>
</feature>
<dbReference type="GO" id="GO:0005634">
    <property type="term" value="C:nucleus"/>
    <property type="evidence" value="ECO:0007669"/>
    <property type="project" value="TreeGrafter"/>
</dbReference>
<reference evidence="12" key="2">
    <citation type="submission" date="2007-04" db="EMBL/GenBank/DDBJ databases">
        <title>The genome of the human body louse.</title>
        <authorList>
            <consortium name="The Human Body Louse Genome Consortium"/>
            <person name="Kirkness E."/>
            <person name="Walenz B."/>
            <person name="Hass B."/>
            <person name="Bruggner R."/>
            <person name="Strausberg R."/>
        </authorList>
    </citation>
    <scope>NUCLEOTIDE SEQUENCE</scope>
    <source>
        <strain evidence="12">USDA</strain>
    </source>
</reference>
<protein>
    <recommendedName>
        <fullName evidence="3">RING-type E3 ubiquitin transferase</fullName>
        <ecNumber evidence="3">2.3.2.27</ecNumber>
    </recommendedName>
</protein>
<dbReference type="InterPro" id="IPR013083">
    <property type="entry name" value="Znf_RING/FYVE/PHD"/>
</dbReference>
<keyword evidence="14" id="KW-1185">Reference proteome</keyword>
<dbReference type="Proteomes" id="UP000009046">
    <property type="component" value="Unassembled WGS sequence"/>
</dbReference>
<dbReference type="OMA" id="SYGQFTF"/>
<dbReference type="SUPFAM" id="SSF57850">
    <property type="entry name" value="RING/U-box"/>
    <property type="match status" value="1"/>
</dbReference>